<feature type="repeat" description="ANK" evidence="2">
    <location>
        <begin position="867"/>
        <end position="899"/>
    </location>
</feature>
<dbReference type="InterPro" id="IPR056884">
    <property type="entry name" value="NPHP3-like_N"/>
</dbReference>
<reference evidence="5 6" key="1">
    <citation type="journal article" date="2012" name="Sci. Rep.">
        <title>Genomic perspectives on the evolution of fungal entomopathogenicity in Beauveria bassiana.</title>
        <authorList>
            <person name="Xiao G."/>
            <person name="Ying S.H."/>
            <person name="Zheng P."/>
            <person name="Wang Z.L."/>
            <person name="Zhang S."/>
            <person name="Xie X.Q."/>
            <person name="Shang Y."/>
            <person name="St Leger R.J."/>
            <person name="Zhao G.P."/>
            <person name="Wang C."/>
            <person name="Feng M.G."/>
        </authorList>
    </citation>
    <scope>NUCLEOTIDE SEQUENCE [LARGE SCALE GENOMIC DNA]</scope>
    <source>
        <strain evidence="5 6">ARSEF 2860</strain>
    </source>
</reference>
<dbReference type="Pfam" id="PF23397">
    <property type="entry name" value="DUF7104"/>
    <property type="match status" value="2"/>
</dbReference>
<evidence type="ECO:0000313" key="6">
    <source>
        <dbReference type="Proteomes" id="UP000002762"/>
    </source>
</evidence>
<dbReference type="Proteomes" id="UP000002762">
    <property type="component" value="Unassembled WGS sequence"/>
</dbReference>
<keyword evidence="1" id="KW-0677">Repeat</keyword>
<dbReference type="OrthoDB" id="163438at2759"/>
<dbReference type="InParanoid" id="J4KL63"/>
<evidence type="ECO:0000259" key="4">
    <source>
        <dbReference type="Pfam" id="PF24883"/>
    </source>
</evidence>
<dbReference type="SUPFAM" id="SSF48403">
    <property type="entry name" value="Ankyrin repeat"/>
    <property type="match status" value="2"/>
</dbReference>
<name>J4KL63_BEAB2</name>
<dbReference type="Pfam" id="PF12796">
    <property type="entry name" value="Ank_2"/>
    <property type="match status" value="2"/>
</dbReference>
<dbReference type="Gene3D" id="3.40.50.300">
    <property type="entry name" value="P-loop containing nucleotide triphosphate hydrolases"/>
    <property type="match status" value="1"/>
</dbReference>
<accession>J4KL63</accession>
<protein>
    <submittedName>
        <fullName evidence="5">Sex-determining protein fem-1</fullName>
    </submittedName>
</protein>
<dbReference type="PROSITE" id="PS50088">
    <property type="entry name" value="ANK_REPEAT"/>
    <property type="match status" value="4"/>
</dbReference>
<feature type="repeat" description="ANK" evidence="2">
    <location>
        <begin position="1458"/>
        <end position="1475"/>
    </location>
</feature>
<dbReference type="InterPro" id="IPR002110">
    <property type="entry name" value="Ankyrin_rpt"/>
</dbReference>
<keyword evidence="2" id="KW-0040">ANK repeat</keyword>
<sequence length="1475" mass="165613">MKEVFREDSNGPNTRPSAAITQQTIWEPVDLPVAAGAAVVATQPCNNRDSISENLWADAYKMLRERDKDLVDEFEKALGSSSDSVGESLSNPESVTKLVERLRKEHDGKKLTFRYGGEERRYRDQFNKIVKLAIFADSLIKQALATQPHAALAWTGMSILLPLLSSALTKEAALVKGLAAVGHVQLYWKSCEDTYLKPSTASNFENILRQLPTVYSHILEYHFHAICYLAKDRKRRVLQVTTGWTSWSDKADEVEKESDFCKNLLQPAHHTSLESVNEAKLQRMDGLLKANLDIAKVMKENRAEDMEIQICENLKRVAGKYETGKDGNLKHVEGTCEWFFGNNDFCDWRDGTDSGLFWVSADPGCGKSVLSRALIDHGHLKSTVSTFDMTSPGATVQERDNIVCYFFFKEDVQGRTRLVNAFSAILHELFAQDTTNQLIQHAVVHHKLNAKFISEEFILLWNILVACSSSYSGEGVICVLDALDECEREDPNLLMEKLQCYYAASQGEQKLKFFITSRPYKTITRLFDRFSKRAKLLHLDGDDKHDEVSRDMDLVIDARLDDITEYFSQEDRLKVRERLRGQDSKTYLWLHLTFNIIQNSPSKYSRSWDVDELLSSIPPEVSQAYEKILDRSDDEEKTLILLQLVLVAETPLTLAEANYALTLAGASTKPQKHDDLTARCYGADFRSTVKSLCGLIITIHDDCLHFIHLTAREFLMSDKPETGLKWKGRFALGPGLHEEMSRCCISYLLLDDWIEIAAETVTFQKEQDQEKRFPLLNYASRNWSHHFGQLSESMRTPIKKDARRLLDAGGPYIKLWGRRFLSENSFLGADDFNGWTDLAIASLLGLHDMVEGMLVYEKVGVDPSDGIGWSALHAAIRGKYESIAELLLSHGADVRGRGSKGGPPLDIAIFYADLSLVRLLLSYGADPYDPIPRMFNIQDSVELAAQTGEIEVFRAVVGSGIDWSTEQGLKQAVADMAKRDTERQALALFLNHYTGPNITAELLMRAFTDNDLRTPTSKVQHLLKHGGENVQVDERLLWAAACARGSKPLASLLENQRVKTQMTPRVMQAAIERCDAFALAKLELVLKLLGSRGAGNQEFFASVVASGSRDFIERFLEYVDCALVPSENVLCCAEANDSAVLSFLMERFGKKITITSKVVMAAARSIKGSESWSDTTLALLLDKRNDEVVLTSELLRATALYMVPTGWLEMFSKWKHEELRRQAPLVLLLAVDKLFRQSDIQLLADSEFITAGLITEEVLTATVKSTCAAGIDMLKYILTKYEDEVKIPQTLLEKLVGYDHSHEVDLLEYLIKQRPDDFRVTRDAMSAAARNGRGDFLEYLCTHSHDDDVGGLEPQWALMAQLRSAARTGNLEDTKVAVERGADINSRSMNGKTALHEAAYGGHSDVIEFLVARPDVDVNTFDEFGNTPLHDCYWIRHEEPARKLLSGGATDPNLADARGRTPLHMAVYQNRLGLL</sequence>
<dbReference type="InterPro" id="IPR036770">
    <property type="entry name" value="Ankyrin_rpt-contain_sf"/>
</dbReference>
<dbReference type="STRING" id="655819.J4KL63"/>
<dbReference type="GeneID" id="19892438"/>
<dbReference type="HOGENOM" id="CLU_000288_34_7_1"/>
<evidence type="ECO:0000256" key="2">
    <source>
        <dbReference type="PROSITE-ProRule" id="PRU00023"/>
    </source>
</evidence>
<proteinExistence type="predicted"/>
<feature type="domain" description="NWD NACHT-NTPase N-terminal" evidence="3">
    <location>
        <begin position="53"/>
        <end position="257"/>
    </location>
</feature>
<organism evidence="5 6">
    <name type="scientific">Beauveria bassiana (strain ARSEF 2860)</name>
    <name type="common">White muscardine disease fungus</name>
    <name type="synonym">Tritirachium shiotae</name>
    <dbReference type="NCBI Taxonomy" id="655819"/>
    <lineage>
        <taxon>Eukaryota</taxon>
        <taxon>Fungi</taxon>
        <taxon>Dikarya</taxon>
        <taxon>Ascomycota</taxon>
        <taxon>Pezizomycotina</taxon>
        <taxon>Sordariomycetes</taxon>
        <taxon>Hypocreomycetidae</taxon>
        <taxon>Hypocreales</taxon>
        <taxon>Cordycipitaceae</taxon>
        <taxon>Beauveria</taxon>
    </lineage>
</organism>
<dbReference type="Pfam" id="PF17100">
    <property type="entry name" value="NACHT_N"/>
    <property type="match status" value="1"/>
</dbReference>
<dbReference type="InterPro" id="IPR055530">
    <property type="entry name" value="DUF7104"/>
</dbReference>
<feature type="domain" description="Nephrocystin 3-like N-terminal" evidence="4">
    <location>
        <begin position="334"/>
        <end position="518"/>
    </location>
</feature>
<feature type="repeat" description="ANK" evidence="2">
    <location>
        <begin position="900"/>
        <end position="926"/>
    </location>
</feature>
<feature type="repeat" description="ANK" evidence="2">
    <location>
        <begin position="1390"/>
        <end position="1411"/>
    </location>
</feature>
<dbReference type="RefSeq" id="XP_008602745.1">
    <property type="nucleotide sequence ID" value="XM_008604523.1"/>
</dbReference>
<dbReference type="SMART" id="SM00248">
    <property type="entry name" value="ANK"/>
    <property type="match status" value="7"/>
</dbReference>
<evidence type="ECO:0000313" key="5">
    <source>
        <dbReference type="EMBL" id="EJP61654.1"/>
    </source>
</evidence>
<dbReference type="InterPro" id="IPR031359">
    <property type="entry name" value="NACHT_N"/>
</dbReference>
<gene>
    <name evidence="5" type="ORF">BBA_09426</name>
</gene>
<dbReference type="Gene3D" id="1.25.40.20">
    <property type="entry name" value="Ankyrin repeat-containing domain"/>
    <property type="match status" value="2"/>
</dbReference>
<dbReference type="PROSITE" id="PS50297">
    <property type="entry name" value="ANK_REP_REGION"/>
    <property type="match status" value="4"/>
</dbReference>
<dbReference type="Pfam" id="PF24883">
    <property type="entry name" value="NPHP3_N"/>
    <property type="match status" value="1"/>
</dbReference>
<evidence type="ECO:0000259" key="3">
    <source>
        <dbReference type="Pfam" id="PF17100"/>
    </source>
</evidence>
<dbReference type="InterPro" id="IPR027417">
    <property type="entry name" value="P-loop_NTPase"/>
</dbReference>
<dbReference type="PANTHER" id="PTHR10039">
    <property type="entry name" value="AMELOGENIN"/>
    <property type="match status" value="1"/>
</dbReference>
<evidence type="ECO:0000256" key="1">
    <source>
        <dbReference type="ARBA" id="ARBA00022737"/>
    </source>
</evidence>
<dbReference type="EMBL" id="JH725202">
    <property type="protein sequence ID" value="EJP61654.1"/>
    <property type="molecule type" value="Genomic_DNA"/>
</dbReference>
<keyword evidence="6" id="KW-1185">Reference proteome</keyword>